<dbReference type="InterPro" id="IPR031325">
    <property type="entry name" value="RHS_repeat"/>
</dbReference>
<dbReference type="Pfam" id="PF05593">
    <property type="entry name" value="RHS_repeat"/>
    <property type="match status" value="1"/>
</dbReference>
<dbReference type="RefSeq" id="WP_344856049.1">
    <property type="nucleotide sequence ID" value="NZ_BAAAZN010000002.1"/>
</dbReference>
<keyword evidence="3" id="KW-1185">Reference proteome</keyword>
<name>A0ABP6VB73_9PSEU</name>
<evidence type="ECO:0000256" key="1">
    <source>
        <dbReference type="SAM" id="MobiDB-lite"/>
    </source>
</evidence>
<gene>
    <name evidence="2" type="ORF">GCM10022222_11490</name>
</gene>
<evidence type="ECO:0000313" key="2">
    <source>
        <dbReference type="EMBL" id="GAA3530265.1"/>
    </source>
</evidence>
<proteinExistence type="predicted"/>
<dbReference type="Proteomes" id="UP001500689">
    <property type="component" value="Unassembled WGS sequence"/>
</dbReference>
<protein>
    <recommendedName>
        <fullName evidence="4">YD repeat-containing protein</fullName>
    </recommendedName>
</protein>
<feature type="region of interest" description="Disordered" evidence="1">
    <location>
        <begin position="84"/>
        <end position="122"/>
    </location>
</feature>
<feature type="compositionally biased region" description="Pro residues" evidence="1">
    <location>
        <begin position="106"/>
        <end position="115"/>
    </location>
</feature>
<evidence type="ECO:0008006" key="4">
    <source>
        <dbReference type="Google" id="ProtNLM"/>
    </source>
</evidence>
<sequence length="284" mass="31172">MWGRSVSLTTAVPAAGRIAFVSSGSALPVRGFGYDRYGRLVTRHQNTRDGIRTRTYCWDAADRLVAVNPPEGGEWHYRYDPLGLAPTPDGDVQDASPAVSEHHDYPPGPNKPTSPPSEWTPTEISAGTKVYHCTAPENVGKILGPGSSIRPAGDPAVRPTGDGANRWGGGELGFGFYTHTEPDSASSYTENGNPIIEFTVKRDLRGALSPHSGWIGDLREDYRQCNDFIRKHDDLGEIKFHHGAEQLEFGKIIAEDPVNPGVPKEFSSYADYKRWYDNGMVDED</sequence>
<accession>A0ABP6VB73</accession>
<comment type="caution">
    <text evidence="2">The sequence shown here is derived from an EMBL/GenBank/DDBJ whole genome shotgun (WGS) entry which is preliminary data.</text>
</comment>
<evidence type="ECO:0000313" key="3">
    <source>
        <dbReference type="Proteomes" id="UP001500689"/>
    </source>
</evidence>
<reference evidence="3" key="1">
    <citation type="journal article" date="2019" name="Int. J. Syst. Evol. Microbiol.">
        <title>The Global Catalogue of Microorganisms (GCM) 10K type strain sequencing project: providing services to taxonomists for standard genome sequencing and annotation.</title>
        <authorList>
            <consortium name="The Broad Institute Genomics Platform"/>
            <consortium name="The Broad Institute Genome Sequencing Center for Infectious Disease"/>
            <person name="Wu L."/>
            <person name="Ma J."/>
        </authorList>
    </citation>
    <scope>NUCLEOTIDE SEQUENCE [LARGE SCALE GENOMIC DNA]</scope>
    <source>
        <strain evidence="3">JCM 16898</strain>
    </source>
</reference>
<organism evidence="2 3">
    <name type="scientific">Amycolatopsis ultiminotia</name>
    <dbReference type="NCBI Taxonomy" id="543629"/>
    <lineage>
        <taxon>Bacteria</taxon>
        <taxon>Bacillati</taxon>
        <taxon>Actinomycetota</taxon>
        <taxon>Actinomycetes</taxon>
        <taxon>Pseudonocardiales</taxon>
        <taxon>Pseudonocardiaceae</taxon>
        <taxon>Amycolatopsis</taxon>
    </lineage>
</organism>
<dbReference type="EMBL" id="BAAAZN010000002">
    <property type="protein sequence ID" value="GAA3530265.1"/>
    <property type="molecule type" value="Genomic_DNA"/>
</dbReference>
<dbReference type="Gene3D" id="2.180.10.10">
    <property type="entry name" value="RHS repeat-associated core"/>
    <property type="match status" value="1"/>
</dbReference>